<evidence type="ECO:0000313" key="3">
    <source>
        <dbReference type="Proteomes" id="UP001596152"/>
    </source>
</evidence>
<dbReference type="EMBL" id="JBHSLF010000052">
    <property type="protein sequence ID" value="MFC5345680.1"/>
    <property type="molecule type" value="Genomic_DNA"/>
</dbReference>
<sequence length="387" mass="40409">MTALNRRGLLGLGGAGLTLLVVGCGRETATPASGALTDLRDRPLGVATPAGKLSIDDGRYLIALSLIHPDPVSVLAAWAGDVNRISPEMYAAFVEKSPALAALPKTPSSAGDFDVEAVLAAGPNVAVVSLGSGPTDAQVSQLEAAGVTVAFIDFFTHPFENQARSLSLLGRLVGREEQATAYNAFRAERLKIISDRVATLTDAQKPTVFLEAHAGNGPDCCNSVGPGNVGDYIAFVGGRNIGADVLTAASGKLNLEYVIDRDPTIYIATGGPHLERAGGFVVGPQYGADQSRASLQRVAARRGIANLTAVSAGRTHGLSHQLLNSPIDIVATEVLAKWIHPELFADLNPRATLDQINTRFLAVPYRGDYWIDLTPSSGSTAPEGVTP</sequence>
<dbReference type="SUPFAM" id="SSF53807">
    <property type="entry name" value="Helical backbone' metal receptor"/>
    <property type="match status" value="1"/>
</dbReference>
<feature type="domain" description="Fe/B12 periplasmic-binding" evidence="1">
    <location>
        <begin position="60"/>
        <end position="347"/>
    </location>
</feature>
<dbReference type="Gene3D" id="3.40.50.1980">
    <property type="entry name" value="Nitrogenase molybdenum iron protein domain"/>
    <property type="match status" value="2"/>
</dbReference>
<dbReference type="InterPro" id="IPR050902">
    <property type="entry name" value="ABC_Transporter_SBP"/>
</dbReference>
<dbReference type="InterPro" id="IPR006311">
    <property type="entry name" value="TAT_signal"/>
</dbReference>
<dbReference type="PANTHER" id="PTHR30535">
    <property type="entry name" value="VITAMIN B12-BINDING PROTEIN"/>
    <property type="match status" value="1"/>
</dbReference>
<accession>A0ABW0FVE3</accession>
<evidence type="ECO:0000313" key="2">
    <source>
        <dbReference type="EMBL" id="MFC5345680.1"/>
    </source>
</evidence>
<protein>
    <submittedName>
        <fullName evidence="2">ABC transporter substrate-binding protein</fullName>
    </submittedName>
</protein>
<proteinExistence type="predicted"/>
<keyword evidence="3" id="KW-1185">Reference proteome</keyword>
<reference evidence="3" key="1">
    <citation type="journal article" date="2019" name="Int. J. Syst. Evol. Microbiol.">
        <title>The Global Catalogue of Microorganisms (GCM) 10K type strain sequencing project: providing services to taxonomists for standard genome sequencing and annotation.</title>
        <authorList>
            <consortium name="The Broad Institute Genomics Platform"/>
            <consortium name="The Broad Institute Genome Sequencing Center for Infectious Disease"/>
            <person name="Wu L."/>
            <person name="Ma J."/>
        </authorList>
    </citation>
    <scope>NUCLEOTIDE SEQUENCE [LARGE SCALE GENOMIC DNA]</scope>
    <source>
        <strain evidence="3">JCM 12125</strain>
    </source>
</reference>
<organism evidence="2 3">
    <name type="scientific">Brevundimonas staleyi</name>
    <dbReference type="NCBI Taxonomy" id="74326"/>
    <lineage>
        <taxon>Bacteria</taxon>
        <taxon>Pseudomonadati</taxon>
        <taxon>Pseudomonadota</taxon>
        <taxon>Alphaproteobacteria</taxon>
        <taxon>Caulobacterales</taxon>
        <taxon>Caulobacteraceae</taxon>
        <taxon>Brevundimonas</taxon>
    </lineage>
</organism>
<dbReference type="InterPro" id="IPR002491">
    <property type="entry name" value="ABC_transptr_periplasmic_BD"/>
</dbReference>
<dbReference type="PROSITE" id="PS51318">
    <property type="entry name" value="TAT"/>
    <property type="match status" value="1"/>
</dbReference>
<dbReference type="Pfam" id="PF01497">
    <property type="entry name" value="Peripla_BP_2"/>
    <property type="match status" value="1"/>
</dbReference>
<comment type="caution">
    <text evidence="2">The sequence shown here is derived from an EMBL/GenBank/DDBJ whole genome shotgun (WGS) entry which is preliminary data.</text>
</comment>
<dbReference type="PANTHER" id="PTHR30535:SF34">
    <property type="entry name" value="MOLYBDATE-BINDING PROTEIN MOLA"/>
    <property type="match status" value="1"/>
</dbReference>
<dbReference type="PROSITE" id="PS51257">
    <property type="entry name" value="PROKAR_LIPOPROTEIN"/>
    <property type="match status" value="1"/>
</dbReference>
<name>A0ABW0FVE3_9CAUL</name>
<evidence type="ECO:0000259" key="1">
    <source>
        <dbReference type="PROSITE" id="PS50983"/>
    </source>
</evidence>
<dbReference type="Proteomes" id="UP001596152">
    <property type="component" value="Unassembled WGS sequence"/>
</dbReference>
<dbReference type="RefSeq" id="WP_374038231.1">
    <property type="nucleotide sequence ID" value="NZ_CP169082.1"/>
</dbReference>
<gene>
    <name evidence="2" type="ORF">ACFPIE_17330</name>
</gene>
<dbReference type="PROSITE" id="PS50983">
    <property type="entry name" value="FE_B12_PBP"/>
    <property type="match status" value="1"/>
</dbReference>